<dbReference type="EMBL" id="FMZW01000017">
    <property type="protein sequence ID" value="SDD92144.1"/>
    <property type="molecule type" value="Genomic_DNA"/>
</dbReference>
<name>A0A1G6YNP7_9BRAD</name>
<reference evidence="1 2" key="1">
    <citation type="submission" date="2016-10" db="EMBL/GenBank/DDBJ databases">
        <authorList>
            <person name="de Groot N.N."/>
        </authorList>
    </citation>
    <scope>NUCLEOTIDE SEQUENCE [LARGE SCALE GENOMIC DNA]</scope>
    <source>
        <strain evidence="1 2">R5</strain>
    </source>
</reference>
<proteinExistence type="predicted"/>
<gene>
    <name evidence="1" type="ORF">SAMN05216337_101745</name>
</gene>
<sequence length="37" mass="4000">MSLKVIAIKKNTISPMPTSLKIRGLNVVAEPLEGRPP</sequence>
<organism evidence="1 2">
    <name type="scientific">Bradyrhizobium brasilense</name>
    <dbReference type="NCBI Taxonomy" id="1419277"/>
    <lineage>
        <taxon>Bacteria</taxon>
        <taxon>Pseudomonadati</taxon>
        <taxon>Pseudomonadota</taxon>
        <taxon>Alphaproteobacteria</taxon>
        <taxon>Hyphomicrobiales</taxon>
        <taxon>Nitrobacteraceae</taxon>
        <taxon>Bradyrhizobium</taxon>
    </lineage>
</organism>
<protein>
    <submittedName>
        <fullName evidence="1">Uncharacterized protein</fullName>
    </submittedName>
</protein>
<dbReference type="Proteomes" id="UP000199245">
    <property type="component" value="Unassembled WGS sequence"/>
</dbReference>
<dbReference type="AlphaFoldDB" id="A0A1G6YNP7"/>
<accession>A0A1G6YNP7</accession>
<evidence type="ECO:0000313" key="2">
    <source>
        <dbReference type="Proteomes" id="UP000199245"/>
    </source>
</evidence>
<evidence type="ECO:0000313" key="1">
    <source>
        <dbReference type="EMBL" id="SDD92144.1"/>
    </source>
</evidence>